<accession>A0A0W0G9V7</accession>
<feature type="compositionally biased region" description="Acidic residues" evidence="1">
    <location>
        <begin position="444"/>
        <end position="453"/>
    </location>
</feature>
<dbReference type="EMBL" id="LATX01000716">
    <property type="protein sequence ID" value="KTB45335.1"/>
    <property type="molecule type" value="Genomic_DNA"/>
</dbReference>
<reference evidence="2 3" key="1">
    <citation type="submission" date="2015-12" db="EMBL/GenBank/DDBJ databases">
        <title>Draft genome sequence of Moniliophthora roreri, the causal agent of frosty pod rot of cacao.</title>
        <authorList>
            <person name="Aime M.C."/>
            <person name="Diaz-Valderrama J.R."/>
            <person name="Kijpornyongpan T."/>
            <person name="Phillips-Mora W."/>
        </authorList>
    </citation>
    <scope>NUCLEOTIDE SEQUENCE [LARGE SCALE GENOMIC DNA]</scope>
    <source>
        <strain evidence="2 3">MCA 2952</strain>
    </source>
</reference>
<organism evidence="2 3">
    <name type="scientific">Moniliophthora roreri</name>
    <name type="common">Frosty pod rot fungus</name>
    <name type="synonym">Monilia roreri</name>
    <dbReference type="NCBI Taxonomy" id="221103"/>
    <lineage>
        <taxon>Eukaryota</taxon>
        <taxon>Fungi</taxon>
        <taxon>Dikarya</taxon>
        <taxon>Basidiomycota</taxon>
        <taxon>Agaricomycotina</taxon>
        <taxon>Agaricomycetes</taxon>
        <taxon>Agaricomycetidae</taxon>
        <taxon>Agaricales</taxon>
        <taxon>Marasmiineae</taxon>
        <taxon>Marasmiaceae</taxon>
        <taxon>Moniliophthora</taxon>
    </lineage>
</organism>
<feature type="compositionally biased region" description="Polar residues" evidence="1">
    <location>
        <begin position="380"/>
        <end position="404"/>
    </location>
</feature>
<dbReference type="AlphaFoldDB" id="A0A0W0G9V7"/>
<evidence type="ECO:0000313" key="2">
    <source>
        <dbReference type="EMBL" id="KTB45335.1"/>
    </source>
</evidence>
<feature type="region of interest" description="Disordered" evidence="1">
    <location>
        <begin position="1"/>
        <end position="162"/>
    </location>
</feature>
<protein>
    <submittedName>
        <fullName evidence="2">Uncharacterized protein</fullName>
    </submittedName>
</protein>
<evidence type="ECO:0000256" key="1">
    <source>
        <dbReference type="SAM" id="MobiDB-lite"/>
    </source>
</evidence>
<feature type="compositionally biased region" description="Low complexity" evidence="1">
    <location>
        <begin position="106"/>
        <end position="123"/>
    </location>
</feature>
<feature type="compositionally biased region" description="Low complexity" evidence="1">
    <location>
        <begin position="711"/>
        <end position="742"/>
    </location>
</feature>
<feature type="region of interest" description="Disordered" evidence="1">
    <location>
        <begin position="620"/>
        <end position="760"/>
    </location>
</feature>
<gene>
    <name evidence="2" type="ORF">WG66_2018</name>
</gene>
<feature type="compositionally biased region" description="Low complexity" evidence="1">
    <location>
        <begin position="416"/>
        <end position="426"/>
    </location>
</feature>
<feature type="compositionally biased region" description="Low complexity" evidence="1">
    <location>
        <begin position="622"/>
        <end position="639"/>
    </location>
</feature>
<dbReference type="Proteomes" id="UP000054988">
    <property type="component" value="Unassembled WGS sequence"/>
</dbReference>
<feature type="region of interest" description="Disordered" evidence="1">
    <location>
        <begin position="377"/>
        <end position="467"/>
    </location>
</feature>
<dbReference type="eggNOG" id="ENOG502SNCQ">
    <property type="taxonomic scope" value="Eukaryota"/>
</dbReference>
<evidence type="ECO:0000313" key="3">
    <source>
        <dbReference type="Proteomes" id="UP000054988"/>
    </source>
</evidence>
<feature type="region of interest" description="Disordered" evidence="1">
    <location>
        <begin position="229"/>
        <end position="264"/>
    </location>
</feature>
<comment type="caution">
    <text evidence="2">The sequence shown here is derived from an EMBL/GenBank/DDBJ whole genome shotgun (WGS) entry which is preliminary data.</text>
</comment>
<feature type="compositionally biased region" description="Basic residues" evidence="1">
    <location>
        <begin position="640"/>
        <end position="649"/>
    </location>
</feature>
<name>A0A0W0G9V7_MONRR</name>
<feature type="compositionally biased region" description="Low complexity" evidence="1">
    <location>
        <begin position="32"/>
        <end position="43"/>
    </location>
</feature>
<feature type="compositionally biased region" description="Basic and acidic residues" evidence="1">
    <location>
        <begin position="58"/>
        <end position="77"/>
    </location>
</feature>
<proteinExistence type="predicted"/>
<sequence>MDSPSASPERLVKITYKSRPKRKRDTEDDADAQSVAASDASQAEGTTSSPRRSPKMKKLSDMRPPDSTGSKKPEFKVPEANYKRARRESEVPDDASTSVKKTHIRSSSSITSLKQLQQSSSASPVSQKPVSIRGHKPNSSISMKNPAPSESELDDGASVADSILSTTRVRRTEAERIEYFNNQPEASDVEPHSVTCLRCKKKVGLGKRQTYAVKPWELHRVRCDAKVPPDMFDDSAAQPAQKEKDQQSEAGAPSVSSRSTRTEAERKALLEADTRALAVEPDQVLCKRCKKWIRIAQKNSKYVLGNWEAHQQRCSGALPSSKVATAERKLRIVNDPRAKTFGPRHVECATCRNSIILEGEADYTLTCWENHKAECPELPQQKSSAQTPIKSPSEDLASSSSNTIHFPPQARPPPSVESSSTVVSPEAGEGTLQKKGTKRRLDETDLEPEDDDAPPANRPRAETYVPTEKEAPSVMGWFLMPIKSFIRGFKESITRARQQDLLRDPDVDVIDPFTVFCRVCTIRLKLSDKSAYDASHWRSHKAKSGEHIHLKKLGKNSAIPSSYPDGGLITGSSSRARAEKKYAPAPVSLLFRTCTQRCDPFELTLLLFFISQKQRVKARHLSPSVSDTSSQSSETSASRRSVRPRKANARHSPYPEPLTTTPFLEEKSRRSSRNITTAPDKRGQGVSLMNCRPLQTHASRSVDLAPNHRNISPISSISSSLSSLTTSSDDGSETSDTSYTGSVASSKLKPISSTQPPKFRHAEEPDFKVYLHSTCSDVDADVNLEEGTVSCWRKWNWARLNTLGRFDDIKPRSDSSVQVLSKEDDVAGRIDVRGRKMNESLDSPECTVRMGPLPVTRVGYMFCDNLPPFELNDVNV</sequence>